<feature type="compositionally biased region" description="Polar residues" evidence="1">
    <location>
        <begin position="981"/>
        <end position="1000"/>
    </location>
</feature>
<evidence type="ECO:0000256" key="1">
    <source>
        <dbReference type="SAM" id="MobiDB-lite"/>
    </source>
</evidence>
<dbReference type="Gene3D" id="3.40.50.300">
    <property type="entry name" value="P-loop containing nucleotide triphosphate hydrolases"/>
    <property type="match status" value="1"/>
</dbReference>
<dbReference type="SUPFAM" id="SSF52540">
    <property type="entry name" value="P-loop containing nucleoside triphosphate hydrolases"/>
    <property type="match status" value="1"/>
</dbReference>
<organism evidence="3 4">
    <name type="scientific">Puccinia coronata f. sp. avenae</name>
    <dbReference type="NCBI Taxonomy" id="200324"/>
    <lineage>
        <taxon>Eukaryota</taxon>
        <taxon>Fungi</taxon>
        <taxon>Dikarya</taxon>
        <taxon>Basidiomycota</taxon>
        <taxon>Pucciniomycotina</taxon>
        <taxon>Pucciniomycetes</taxon>
        <taxon>Pucciniales</taxon>
        <taxon>Pucciniaceae</taxon>
        <taxon>Puccinia</taxon>
    </lineage>
</organism>
<evidence type="ECO:0000313" key="2">
    <source>
        <dbReference type="EMBL" id="PLW21914.1"/>
    </source>
</evidence>
<dbReference type="STRING" id="200324.A0A2N5W598"/>
<evidence type="ECO:0000313" key="3">
    <source>
        <dbReference type="EMBL" id="PLW57412.1"/>
    </source>
</evidence>
<dbReference type="OrthoDB" id="107110at2759"/>
<proteinExistence type="predicted"/>
<dbReference type="EMBL" id="PGCJ01000011">
    <property type="protein sequence ID" value="PLW57412.1"/>
    <property type="molecule type" value="Genomic_DNA"/>
</dbReference>
<dbReference type="InterPro" id="IPR027417">
    <property type="entry name" value="P-loop_NTPase"/>
</dbReference>
<feature type="compositionally biased region" description="Pro residues" evidence="1">
    <location>
        <begin position="946"/>
        <end position="955"/>
    </location>
</feature>
<sequence>MFNKKRTDLETRRNSSGRTSLINPFHRIHIIRISQARLYTYFEASLFTVYNLYIMDQSLPAPSQMPTPNQEAAVSSQCQRFLDLHPQLAAAKERFQLFYSTVGLKAVQEYLNALDEILHSKEIEKTQFTMRWCSLLNRQIRFKGFTVLLSIKSDEPLKNELSKLAFVIQYPKLSQIPKITLKEMVDAIDNALSLKDEAAYLNPPTSQPNIPLDPVIASVQACFLDIHAELPNAEKSFEKLRRFIKLEGVNDYLSRLAIQSDGRTQEEVSQLAFMHQHPDFHQSRQITHEDRVKIIDANSDNKAIALLYRSTIDPIIAEGFNHTYLNSHEIINPTFDILAQYATSWTSATHLAPYTSLIGPSMCGKTRLLKELSKRVCVVYICIRSLTSSGYPPRSDFATEKLLDSKSTSLEERYQILLISIFHAVSDFFSNQVKNQTPDKRLEQWINYSFPQKNELNDPPFWKQVQTRMIEFDTQNPTISDADLSAEMLQAIDMAAKSTSFTQQTGLRVILAIDEASELLDGPSPTDMSFFRLFRRALKKVPEKNGFFSIFCDTTSRVSNFNPPARHDPSYRPSEAGAVLFPPIYQIPTFDVNVSNPPKTWQQLQSAFRLFRYGSPFWGVYVDDARKKGGSDAAIVGKLVPFALRKLLCMDPGLITSPSELTNPQAIALLGSTVQPQLYGAAPINAELVSSHLAQCMYISESREMLVSEYPSQFTLSSAANSFLARDDAWLIRCISVLTLTRRQGYVTTGDIGEIVSRIILSRAMQETMKKNPQNTDANSDPNSLTMPFGHSVPLVDFLETLTGLKRDKLDLGPIDDKNKTKLLDEGQLFWNHFVSIDFTPTSADLLQQLHRGAAVQCKPNQKGFDQLFTIYLKTQQVVNLMEKRITMCGVQVKNRQQTGKLDAKTHHWTPKFAGIDLKERNPYLVLYLSLRGSQKSQEEKNQPEVSPPTSPPPKSESAKTSEQPPPRKTPQLTRPKRSRATTSRVTSQPPQAKKSQVTSLPKKLQPETSNPNLTYLPISDELRKDNESDRRASLVFYGLNVFPFLSQGLIAALEELLDAYPNILALHQKCPESTTNFVKRASPLVYSPRKRAKSV</sequence>
<keyword evidence="4" id="KW-1185">Reference proteome</keyword>
<feature type="region of interest" description="Disordered" evidence="1">
    <location>
        <begin position="934"/>
        <end position="1021"/>
    </location>
</feature>
<protein>
    <submittedName>
        <fullName evidence="3">Uncharacterized protein</fullName>
    </submittedName>
</protein>
<dbReference type="EMBL" id="PGCJ01000779">
    <property type="protein sequence ID" value="PLW21914.1"/>
    <property type="molecule type" value="Genomic_DNA"/>
</dbReference>
<name>A0A2N5W598_9BASI</name>
<reference evidence="3 4" key="1">
    <citation type="submission" date="2017-11" db="EMBL/GenBank/DDBJ databases">
        <title>De novo assembly and phasing of dikaryotic genomes from two isolates of Puccinia coronata f. sp. avenae, the causal agent of oat crown rust.</title>
        <authorList>
            <person name="Miller M.E."/>
            <person name="Zhang Y."/>
            <person name="Omidvar V."/>
            <person name="Sperschneider J."/>
            <person name="Schwessinger B."/>
            <person name="Raley C."/>
            <person name="Palmer J.M."/>
            <person name="Garnica D."/>
            <person name="Upadhyaya N."/>
            <person name="Rathjen J."/>
            <person name="Taylor J.M."/>
            <person name="Park R.F."/>
            <person name="Dodds P.N."/>
            <person name="Hirsch C.D."/>
            <person name="Kianian S.F."/>
            <person name="Figueroa M."/>
        </authorList>
    </citation>
    <scope>NUCLEOTIDE SEQUENCE [LARGE SCALE GENOMIC DNA]</scope>
    <source>
        <strain evidence="3">12NC29</strain>
    </source>
</reference>
<dbReference type="PANTHER" id="PTHR33266:SF1">
    <property type="entry name" value="F-BOX DOMAIN-CONTAINING PROTEIN"/>
    <property type="match status" value="1"/>
</dbReference>
<dbReference type="AlphaFoldDB" id="A0A2N5W598"/>
<comment type="caution">
    <text evidence="3">The sequence shown here is derived from an EMBL/GenBank/DDBJ whole genome shotgun (WGS) entry which is preliminary data.</text>
</comment>
<gene>
    <name evidence="3" type="ORF">PCANC_01819</name>
    <name evidence="2" type="ORF">PCANC_03344</name>
</gene>
<dbReference type="PANTHER" id="PTHR33266">
    <property type="entry name" value="CHROMOSOME 15, WHOLE GENOME SHOTGUN SEQUENCE"/>
    <property type="match status" value="1"/>
</dbReference>
<accession>A0A2N5W598</accession>
<evidence type="ECO:0000313" key="4">
    <source>
        <dbReference type="Proteomes" id="UP000235388"/>
    </source>
</evidence>
<dbReference type="Proteomes" id="UP000235388">
    <property type="component" value="Unassembled WGS sequence"/>
</dbReference>